<evidence type="ECO:0000313" key="4">
    <source>
        <dbReference type="EMBL" id="MDG0860451.1"/>
    </source>
</evidence>
<dbReference type="EMBL" id="JAMBPX010000012">
    <property type="protein sequence ID" value="MDG0860451.1"/>
    <property type="molecule type" value="Genomic_DNA"/>
</dbReference>
<dbReference type="InterPro" id="IPR000792">
    <property type="entry name" value="Tscrpt_reg_LuxR_C"/>
</dbReference>
<dbReference type="GO" id="GO:0003677">
    <property type="term" value="F:DNA binding"/>
    <property type="evidence" value="ECO:0007669"/>
    <property type="project" value="InterPro"/>
</dbReference>
<keyword evidence="1" id="KW-0805">Transcription regulation</keyword>
<dbReference type="GO" id="GO:0006352">
    <property type="term" value="P:DNA-templated transcription initiation"/>
    <property type="evidence" value="ECO:0007669"/>
    <property type="project" value="InterPro"/>
</dbReference>
<evidence type="ECO:0000256" key="1">
    <source>
        <dbReference type="ARBA" id="ARBA00023015"/>
    </source>
</evidence>
<dbReference type="InterPro" id="IPR014284">
    <property type="entry name" value="RNA_pol_sigma-70_dom"/>
</dbReference>
<dbReference type="Pfam" id="PF00196">
    <property type="entry name" value="GerE"/>
    <property type="match status" value="1"/>
</dbReference>
<dbReference type="RefSeq" id="WP_277582230.1">
    <property type="nucleotide sequence ID" value="NZ_JAMBPV010000011.1"/>
</dbReference>
<evidence type="ECO:0000313" key="5">
    <source>
        <dbReference type="Proteomes" id="UP001152302"/>
    </source>
</evidence>
<name>A0A9X4LCC0_9STAP</name>
<keyword evidence="2" id="KW-0804">Transcription</keyword>
<reference evidence="4" key="1">
    <citation type="submission" date="2022-05" db="EMBL/GenBank/DDBJ databases">
        <title>Comparative genomics of Staphylococcus equorum isolates.</title>
        <authorList>
            <person name="Luelf R.H."/>
        </authorList>
    </citation>
    <scope>NUCLEOTIDE SEQUENCE</scope>
    <source>
        <strain evidence="4">TMW 2.2343</strain>
    </source>
</reference>
<comment type="caution">
    <text evidence="4">The sequence shown here is derived from an EMBL/GenBank/DDBJ whole genome shotgun (WGS) entry which is preliminary data.</text>
</comment>
<dbReference type="NCBIfam" id="TIGR02937">
    <property type="entry name" value="sigma70-ECF"/>
    <property type="match status" value="1"/>
</dbReference>
<dbReference type="PRINTS" id="PR00038">
    <property type="entry name" value="HTHLUXR"/>
</dbReference>
<dbReference type="SUPFAM" id="SSF46894">
    <property type="entry name" value="C-terminal effector domain of the bipartite response regulators"/>
    <property type="match status" value="1"/>
</dbReference>
<accession>A0A9X4LCC0</accession>
<dbReference type="InterPro" id="IPR016032">
    <property type="entry name" value="Sig_transdc_resp-reg_C-effctor"/>
</dbReference>
<gene>
    <name evidence="4" type="ORF">M4L21_14220</name>
</gene>
<dbReference type="Gene3D" id="1.10.10.10">
    <property type="entry name" value="Winged helix-like DNA-binding domain superfamily/Winged helix DNA-binding domain"/>
    <property type="match status" value="1"/>
</dbReference>
<proteinExistence type="predicted"/>
<dbReference type="InterPro" id="IPR036388">
    <property type="entry name" value="WH-like_DNA-bd_sf"/>
</dbReference>
<feature type="domain" description="HTH luxR-type" evidence="3">
    <location>
        <begin position="106"/>
        <end position="148"/>
    </location>
</feature>
<dbReference type="AlphaFoldDB" id="A0A9X4LCC0"/>
<dbReference type="GO" id="GO:0003700">
    <property type="term" value="F:DNA-binding transcription factor activity"/>
    <property type="evidence" value="ECO:0007669"/>
    <property type="project" value="InterPro"/>
</dbReference>
<evidence type="ECO:0000256" key="2">
    <source>
        <dbReference type="ARBA" id="ARBA00023163"/>
    </source>
</evidence>
<organism evidence="4 5">
    <name type="scientific">Staphylococcus equorum</name>
    <dbReference type="NCBI Taxonomy" id="246432"/>
    <lineage>
        <taxon>Bacteria</taxon>
        <taxon>Bacillati</taxon>
        <taxon>Bacillota</taxon>
        <taxon>Bacilli</taxon>
        <taxon>Bacillales</taxon>
        <taxon>Staphylococcaceae</taxon>
        <taxon>Staphylococcus</taxon>
    </lineage>
</organism>
<sequence>MTFEETYKKYKHIIHYLLKKYNIQYNYDEYAQLLLIKMWGLTKIYNSQKRTSLNSFLYSRLNFYLIDLFRMHHALPLVDALEQEVNVTSINGDYESMLVFQHFLSLLTSKEQQWLRFKFSGLKQYEIAELLNCSVSTLKNYQKRVQQKYLKFYSED</sequence>
<dbReference type="Proteomes" id="UP001152302">
    <property type="component" value="Unassembled WGS sequence"/>
</dbReference>
<evidence type="ECO:0000259" key="3">
    <source>
        <dbReference type="Pfam" id="PF00196"/>
    </source>
</evidence>
<protein>
    <submittedName>
        <fullName evidence="4">Sigma-70 family RNA polymerase sigma factor</fullName>
    </submittedName>
</protein>